<evidence type="ECO:0000259" key="10">
    <source>
        <dbReference type="Pfam" id="PF02223"/>
    </source>
</evidence>
<dbReference type="GO" id="GO:0004550">
    <property type="term" value="F:nucleoside diphosphate kinase activity"/>
    <property type="evidence" value="ECO:0007669"/>
    <property type="project" value="EnsemblFungi"/>
</dbReference>
<dbReference type="EMBL" id="KV454299">
    <property type="protein sequence ID" value="ODQ70768.1"/>
    <property type="molecule type" value="Genomic_DNA"/>
</dbReference>
<evidence type="ECO:0000256" key="3">
    <source>
        <dbReference type="ARBA" id="ARBA00012980"/>
    </source>
</evidence>
<dbReference type="GO" id="GO:0006235">
    <property type="term" value="P:dTTP biosynthetic process"/>
    <property type="evidence" value="ECO:0007669"/>
    <property type="project" value="EnsemblFungi"/>
</dbReference>
<dbReference type="STRING" id="675824.A0A1E3PZP0"/>
<sequence>MTAENPKRSRGLLVVFEGLDRAGKTTQCQLLYEKLAKRFGAGRVRVQKVPDRSTQIGQAINAYLVSQTHLPDQAIHLLFSANRWELRESILSSLAAGQTVILDRYVPSGVAYSLAKGIPDMSLEWCLAPDRGLPQPDVTIFLDVDPENAKLQTARADFGRERYEVSEFQAKVRESFKTILGDDANPGALPMGKVITIDASQKLDTVATCIWDAIKDLDIGDKKMEIIQ</sequence>
<dbReference type="EC" id="2.7.4.9" evidence="3"/>
<evidence type="ECO:0000256" key="8">
    <source>
        <dbReference type="ARBA" id="ARBA00022777"/>
    </source>
</evidence>
<dbReference type="NCBIfam" id="TIGR00041">
    <property type="entry name" value="DTMP_kinase"/>
    <property type="match status" value="1"/>
</dbReference>
<keyword evidence="12" id="KW-1185">Reference proteome</keyword>
<organism evidence="11 12">
    <name type="scientific">Lipomyces starkeyi NRRL Y-11557</name>
    <dbReference type="NCBI Taxonomy" id="675824"/>
    <lineage>
        <taxon>Eukaryota</taxon>
        <taxon>Fungi</taxon>
        <taxon>Dikarya</taxon>
        <taxon>Ascomycota</taxon>
        <taxon>Saccharomycotina</taxon>
        <taxon>Lipomycetes</taxon>
        <taxon>Lipomycetales</taxon>
        <taxon>Lipomycetaceae</taxon>
        <taxon>Lipomyces</taxon>
    </lineage>
</organism>
<keyword evidence="9" id="KW-0067">ATP-binding</keyword>
<dbReference type="AlphaFoldDB" id="A0A1E3PZP0"/>
<gene>
    <name evidence="11" type="ORF">LIPSTDRAFT_157499</name>
</gene>
<comment type="similarity">
    <text evidence="2">Belongs to the thymidylate kinase family.</text>
</comment>
<keyword evidence="8" id="KW-0418">Kinase</keyword>
<reference evidence="11 12" key="1">
    <citation type="journal article" date="2016" name="Proc. Natl. Acad. Sci. U.S.A.">
        <title>Comparative genomics of biotechnologically important yeasts.</title>
        <authorList>
            <person name="Riley R."/>
            <person name="Haridas S."/>
            <person name="Wolfe K.H."/>
            <person name="Lopes M.R."/>
            <person name="Hittinger C.T."/>
            <person name="Goeker M."/>
            <person name="Salamov A.A."/>
            <person name="Wisecaver J.H."/>
            <person name="Long T.M."/>
            <person name="Calvey C.H."/>
            <person name="Aerts A.L."/>
            <person name="Barry K.W."/>
            <person name="Choi C."/>
            <person name="Clum A."/>
            <person name="Coughlan A.Y."/>
            <person name="Deshpande S."/>
            <person name="Douglass A.P."/>
            <person name="Hanson S.J."/>
            <person name="Klenk H.-P."/>
            <person name="LaButti K.M."/>
            <person name="Lapidus A."/>
            <person name="Lindquist E.A."/>
            <person name="Lipzen A.M."/>
            <person name="Meier-Kolthoff J.P."/>
            <person name="Ohm R.A."/>
            <person name="Otillar R.P."/>
            <person name="Pangilinan J.L."/>
            <person name="Peng Y."/>
            <person name="Rokas A."/>
            <person name="Rosa C.A."/>
            <person name="Scheuner C."/>
            <person name="Sibirny A.A."/>
            <person name="Slot J.C."/>
            <person name="Stielow J.B."/>
            <person name="Sun H."/>
            <person name="Kurtzman C.P."/>
            <person name="Blackwell M."/>
            <person name="Grigoriev I.V."/>
            <person name="Jeffries T.W."/>
        </authorList>
    </citation>
    <scope>NUCLEOTIDE SEQUENCE [LARGE SCALE GENOMIC DNA]</scope>
    <source>
        <strain evidence="11 12">NRRL Y-11557</strain>
    </source>
</reference>
<dbReference type="GO" id="GO:0120136">
    <property type="term" value="F:dUMP kinase activity"/>
    <property type="evidence" value="ECO:0007669"/>
    <property type="project" value="EnsemblFungi"/>
</dbReference>
<dbReference type="HAMAP" id="MF_00165">
    <property type="entry name" value="Thymidylate_kinase"/>
    <property type="match status" value="1"/>
</dbReference>
<evidence type="ECO:0000256" key="4">
    <source>
        <dbReference type="ARBA" id="ARBA00017144"/>
    </source>
</evidence>
<dbReference type="FunFam" id="3.40.50.300:FF:000679">
    <property type="entry name" value="Thymidylate kinase"/>
    <property type="match status" value="1"/>
</dbReference>
<dbReference type="GO" id="GO:0005524">
    <property type="term" value="F:ATP binding"/>
    <property type="evidence" value="ECO:0007669"/>
    <property type="project" value="UniProtKB-KW"/>
</dbReference>
<dbReference type="SUPFAM" id="SSF52540">
    <property type="entry name" value="P-loop containing nucleoside triphosphate hydrolases"/>
    <property type="match status" value="1"/>
</dbReference>
<feature type="domain" description="Thymidylate kinase-like" evidence="10">
    <location>
        <begin position="16"/>
        <end position="207"/>
    </location>
</feature>
<dbReference type="GO" id="GO:0005739">
    <property type="term" value="C:mitochondrion"/>
    <property type="evidence" value="ECO:0007669"/>
    <property type="project" value="TreeGrafter"/>
</dbReference>
<dbReference type="InterPro" id="IPR027417">
    <property type="entry name" value="P-loop_NTPase"/>
</dbReference>
<dbReference type="GO" id="GO:0005634">
    <property type="term" value="C:nucleus"/>
    <property type="evidence" value="ECO:0007669"/>
    <property type="project" value="EnsemblFungi"/>
</dbReference>
<evidence type="ECO:0000256" key="6">
    <source>
        <dbReference type="ARBA" id="ARBA00022727"/>
    </source>
</evidence>
<evidence type="ECO:0000256" key="7">
    <source>
        <dbReference type="ARBA" id="ARBA00022741"/>
    </source>
</evidence>
<dbReference type="PROSITE" id="PS01331">
    <property type="entry name" value="THYMIDYLATE_KINASE"/>
    <property type="match status" value="1"/>
</dbReference>
<dbReference type="PANTHER" id="PTHR10344:SF1">
    <property type="entry name" value="THYMIDYLATE KINASE"/>
    <property type="match status" value="1"/>
</dbReference>
<keyword evidence="6" id="KW-0545">Nucleotide biosynthesis</keyword>
<dbReference type="GO" id="GO:0005829">
    <property type="term" value="C:cytosol"/>
    <property type="evidence" value="ECO:0007669"/>
    <property type="project" value="TreeGrafter"/>
</dbReference>
<dbReference type="Gene3D" id="3.40.50.300">
    <property type="entry name" value="P-loop containing nucleotide triphosphate hydrolases"/>
    <property type="match status" value="1"/>
</dbReference>
<dbReference type="InterPro" id="IPR039430">
    <property type="entry name" value="Thymidylate_kin-like_dom"/>
</dbReference>
<dbReference type="GO" id="GO:0006233">
    <property type="term" value="P:dTDP biosynthetic process"/>
    <property type="evidence" value="ECO:0007669"/>
    <property type="project" value="EnsemblFungi"/>
</dbReference>
<dbReference type="PANTHER" id="PTHR10344">
    <property type="entry name" value="THYMIDYLATE KINASE"/>
    <property type="match status" value="1"/>
</dbReference>
<keyword evidence="5" id="KW-0808">Transferase</keyword>
<comment type="pathway">
    <text evidence="1">Pyrimidine metabolism; dTTP biosynthesis.</text>
</comment>
<accession>A0A1E3PZP0</accession>
<dbReference type="InterPro" id="IPR018094">
    <property type="entry name" value="Thymidylate_kinase"/>
</dbReference>
<protein>
    <recommendedName>
        <fullName evidence="4">Thymidylate kinase</fullName>
        <ecNumber evidence="3">2.7.4.9</ecNumber>
    </recommendedName>
</protein>
<evidence type="ECO:0000256" key="5">
    <source>
        <dbReference type="ARBA" id="ARBA00022679"/>
    </source>
</evidence>
<dbReference type="Proteomes" id="UP000094385">
    <property type="component" value="Unassembled WGS sequence"/>
</dbReference>
<proteinExistence type="inferred from homology"/>
<dbReference type="Pfam" id="PF02223">
    <property type="entry name" value="Thymidylate_kin"/>
    <property type="match status" value="1"/>
</dbReference>
<dbReference type="CDD" id="cd01672">
    <property type="entry name" value="TMPK"/>
    <property type="match status" value="1"/>
</dbReference>
<dbReference type="OrthoDB" id="425602at2759"/>
<dbReference type="GO" id="GO:0006227">
    <property type="term" value="P:dUDP biosynthetic process"/>
    <property type="evidence" value="ECO:0007669"/>
    <property type="project" value="EnsemblFungi"/>
</dbReference>
<evidence type="ECO:0000256" key="2">
    <source>
        <dbReference type="ARBA" id="ARBA00009776"/>
    </source>
</evidence>
<evidence type="ECO:0000313" key="11">
    <source>
        <dbReference type="EMBL" id="ODQ70768.1"/>
    </source>
</evidence>
<name>A0A1E3PZP0_LIPST</name>
<evidence type="ECO:0000256" key="9">
    <source>
        <dbReference type="ARBA" id="ARBA00022840"/>
    </source>
</evidence>
<dbReference type="InterPro" id="IPR018095">
    <property type="entry name" value="Thymidylate_kin_CS"/>
</dbReference>
<evidence type="ECO:0000256" key="1">
    <source>
        <dbReference type="ARBA" id="ARBA00004992"/>
    </source>
</evidence>
<keyword evidence="7" id="KW-0547">Nucleotide-binding</keyword>
<dbReference type="GO" id="GO:0004798">
    <property type="term" value="F:dTMP kinase activity"/>
    <property type="evidence" value="ECO:0007669"/>
    <property type="project" value="UniProtKB-EC"/>
</dbReference>
<evidence type="ECO:0000313" key="12">
    <source>
        <dbReference type="Proteomes" id="UP000094385"/>
    </source>
</evidence>